<evidence type="ECO:0000313" key="4">
    <source>
        <dbReference type="Ensembl" id="ENSECRP00000012305.1"/>
    </source>
</evidence>
<evidence type="ECO:0000256" key="2">
    <source>
        <dbReference type="SAM" id="MobiDB-lite"/>
    </source>
</evidence>
<keyword evidence="3" id="KW-0472">Membrane</keyword>
<feature type="compositionally biased region" description="Polar residues" evidence="2">
    <location>
        <begin position="1152"/>
        <end position="1168"/>
    </location>
</feature>
<sequence>MAKEQPNVGDLLHLLETSDLHELEEVRAAINEHLNADRGSIFLNSLVDYYLETNSGQALHILSSVREPHDKHLLDKLNDCMTKSACRLATLTLLEHVIRKQPPWIHKVSRAPILQALLKCLKTDTNIVVLITGVLVLIILLPMIPQPGKQNLYEFFDIFGRLASWNLKTPGNTPEVYLIHLHVSVYALFHRLYGMYPCNFVSYLRSHYSMKENMETFEEIVKPMLEHVRIHPELVTGTKDHELDPTRWKRFEIHDIVIECAKVSLDPKEASCEEGYSSIPEHFTTHLQHRQTDITDPHSCYTSASSTPFTTPRQTMAQPSCRSPQTLRCSNDPNRDVFWSPSTVCGMSTPPSSRGISPTNVASELSHSAPNQPCRLHNTPVGNKGTISNTPTTSSPPHFCSDEYVNISVQPQTITPTHKDMRPGTGHDYDGASSVVIGGSGDAIESKTTMTLDDLPQFIKELEQQDQKEREDDAIREELHNITEGKSESPGPRGGFDSPFYRTTETLTDGERKHAIPAHPALIAASSCGLSSDNALCTPDKLVPAATTRTDNQGAFPFKPVFTPIDRPVLQTSEGHVSVTSEERQKPLFTPSPCKAQTAPYEALFELALPKAAALFVARKTAEAAQRVGAKYPIEDDGKWHVSTSPLEVLDCLIQQGKDAHVRELNRLPLPSKSADWTHYGGSPPSDEIQTLRSQLLLLHNQLLYERYKREQHAVRNRRLLRRIINATALEEQNNAMKDQLKLQEDDIQSLKASLSEEQARNKKLREEHETMVSQLHTQIRQLQQGCDKYSTANQELQSKLMEYKKAAGDLRVELQKANNKICNTGHLLNQLRQKLTNSETVQQQMEFLNKQLLLLGEVNELYMEELRQSSPDNSKEEEMLKIAYEKENEKLRYNAIQQSQRLEAAQRRIVELETQFTKKEHLLMEQKKYLEDFKSQASHQLLAAQSRYITQKQITQVLEREMSELYSQLEKKNLLQSAGVVSDKRAGGRATEANTPMDSRSDCGGVSMSSVSNSDCTDVHQAESPKINKSTLSYRPPPSVSPGGGSSVNGRQDPPVLMEPSPSHSSSSSTSSATNDTPMTVGSYPSAKSFLTMRNRELFRNKSESQCDDEVPRLSSLSQVLKTEQCPDPLGTCAGDLDHCKTALGKEENTDGQQTKSYQEGTSQQRQQHLRIMDYNESHHDHS</sequence>
<dbReference type="InterPro" id="IPR016024">
    <property type="entry name" value="ARM-type_fold"/>
</dbReference>
<dbReference type="GO" id="GO:0032007">
    <property type="term" value="P:negative regulation of TOR signaling"/>
    <property type="evidence" value="ECO:0007669"/>
    <property type="project" value="TreeGrafter"/>
</dbReference>
<dbReference type="AlphaFoldDB" id="A0A8C4X813"/>
<feature type="compositionally biased region" description="Basic and acidic residues" evidence="2">
    <location>
        <begin position="1172"/>
        <end position="1184"/>
    </location>
</feature>
<evidence type="ECO:0000256" key="3">
    <source>
        <dbReference type="SAM" id="Phobius"/>
    </source>
</evidence>
<dbReference type="GO" id="GO:0051726">
    <property type="term" value="P:regulation of cell cycle"/>
    <property type="evidence" value="ECO:0007669"/>
    <property type="project" value="TreeGrafter"/>
</dbReference>
<organism evidence="4 5">
    <name type="scientific">Erpetoichthys calabaricus</name>
    <name type="common">Rope fish</name>
    <name type="synonym">Calamoichthys calabaricus</name>
    <dbReference type="NCBI Taxonomy" id="27687"/>
    <lineage>
        <taxon>Eukaryota</taxon>
        <taxon>Metazoa</taxon>
        <taxon>Chordata</taxon>
        <taxon>Craniata</taxon>
        <taxon>Vertebrata</taxon>
        <taxon>Euteleostomi</taxon>
        <taxon>Actinopterygii</taxon>
        <taxon>Polypteriformes</taxon>
        <taxon>Polypteridae</taxon>
        <taxon>Erpetoichthys</taxon>
    </lineage>
</organism>
<dbReference type="Pfam" id="PF04388">
    <property type="entry name" value="Hamartin"/>
    <property type="match status" value="1"/>
</dbReference>
<reference evidence="4" key="2">
    <citation type="submission" date="2025-08" db="UniProtKB">
        <authorList>
            <consortium name="Ensembl"/>
        </authorList>
    </citation>
    <scope>IDENTIFICATION</scope>
</reference>
<keyword evidence="3" id="KW-1133">Transmembrane helix</keyword>
<feature type="region of interest" description="Disordered" evidence="2">
    <location>
        <begin position="1146"/>
        <end position="1184"/>
    </location>
</feature>
<reference evidence="4" key="3">
    <citation type="submission" date="2025-09" db="UniProtKB">
        <authorList>
            <consortium name="Ensembl"/>
        </authorList>
    </citation>
    <scope>IDENTIFICATION</scope>
</reference>
<feature type="compositionally biased region" description="Low complexity" evidence="2">
    <location>
        <begin position="1061"/>
        <end position="1073"/>
    </location>
</feature>
<dbReference type="PANTHER" id="PTHR15154:SF2">
    <property type="entry name" value="HAMARTIN"/>
    <property type="match status" value="1"/>
</dbReference>
<feature type="region of interest" description="Disordered" evidence="2">
    <location>
        <begin position="303"/>
        <end position="327"/>
    </location>
</feature>
<keyword evidence="1" id="KW-0175">Coiled coil</keyword>
<feature type="coiled-coil region" evidence="1">
    <location>
        <begin position="727"/>
        <end position="852"/>
    </location>
</feature>
<dbReference type="GO" id="GO:0008285">
    <property type="term" value="P:negative regulation of cell population proliferation"/>
    <property type="evidence" value="ECO:0007669"/>
    <property type="project" value="TreeGrafter"/>
</dbReference>
<feature type="transmembrane region" description="Helical" evidence="3">
    <location>
        <begin position="127"/>
        <end position="144"/>
    </location>
</feature>
<keyword evidence="3" id="KW-0812">Transmembrane</keyword>
<evidence type="ECO:0000256" key="1">
    <source>
        <dbReference type="SAM" id="Coils"/>
    </source>
</evidence>
<keyword evidence="5" id="KW-1185">Reference proteome</keyword>
<gene>
    <name evidence="4" type="primary">TSC1</name>
    <name evidence="4" type="synonym">LOC114656939</name>
</gene>
<dbReference type="PANTHER" id="PTHR15154">
    <property type="entry name" value="HAMARTIN"/>
    <property type="match status" value="1"/>
</dbReference>
<dbReference type="Proteomes" id="UP000694620">
    <property type="component" value="Chromosome 9"/>
</dbReference>
<feature type="compositionally biased region" description="Polar residues" evidence="2">
    <location>
        <begin position="349"/>
        <end position="371"/>
    </location>
</feature>
<evidence type="ECO:0000313" key="5">
    <source>
        <dbReference type="Proteomes" id="UP000694620"/>
    </source>
</evidence>
<dbReference type="GO" id="GO:0033596">
    <property type="term" value="C:TSC1-TSC2 complex"/>
    <property type="evidence" value="ECO:0007669"/>
    <property type="project" value="TreeGrafter"/>
</dbReference>
<feature type="region of interest" description="Disordered" evidence="2">
    <location>
        <begin position="349"/>
        <end position="396"/>
    </location>
</feature>
<reference evidence="4" key="1">
    <citation type="submission" date="2021-06" db="EMBL/GenBank/DDBJ databases">
        <authorList>
            <consortium name="Wellcome Sanger Institute Data Sharing"/>
        </authorList>
    </citation>
    <scope>NUCLEOTIDE SEQUENCE [LARGE SCALE GENOMIC DNA]</scope>
</reference>
<feature type="region of interest" description="Disordered" evidence="2">
    <location>
        <begin position="979"/>
        <end position="1088"/>
    </location>
</feature>
<feature type="compositionally biased region" description="Polar residues" evidence="2">
    <location>
        <begin position="1008"/>
        <end position="1017"/>
    </location>
</feature>
<dbReference type="InterPro" id="IPR007483">
    <property type="entry name" value="Hamartin"/>
</dbReference>
<dbReference type="Ensembl" id="ENSECRT00000012507.1">
    <property type="protein sequence ID" value="ENSECRP00000012305.1"/>
    <property type="gene ID" value="ENSECRG00000008186.1"/>
</dbReference>
<dbReference type="OrthoDB" id="6022054at2759"/>
<protein>
    <submittedName>
        <fullName evidence="4">TSC complex subunit 1b</fullName>
    </submittedName>
</protein>
<accession>A0A8C4X813</accession>
<name>A0A8C4X813_ERPCA</name>
<feature type="coiled-coil region" evidence="1">
    <location>
        <begin position="889"/>
        <end position="923"/>
    </location>
</feature>
<dbReference type="GeneTree" id="ENSGT00390000014148"/>
<proteinExistence type="predicted"/>
<dbReference type="SUPFAM" id="SSF48371">
    <property type="entry name" value="ARM repeat"/>
    <property type="match status" value="1"/>
</dbReference>